<comment type="caution">
    <text evidence="2">The sequence shown here is derived from an EMBL/GenBank/DDBJ whole genome shotgun (WGS) entry which is preliminary data.</text>
</comment>
<keyword evidence="1" id="KW-0472">Membrane</keyword>
<dbReference type="Pfam" id="PF00067">
    <property type="entry name" value="p450"/>
    <property type="match status" value="1"/>
</dbReference>
<dbReference type="GO" id="GO:0016705">
    <property type="term" value="F:oxidoreductase activity, acting on paired donors, with incorporation or reduction of molecular oxygen"/>
    <property type="evidence" value="ECO:0007669"/>
    <property type="project" value="InterPro"/>
</dbReference>
<dbReference type="InterPro" id="IPR001128">
    <property type="entry name" value="Cyt_P450"/>
</dbReference>
<sequence length="53" mass="5807">MLTTVDPDTGATLPAENIAYQVVSFLLAGQETTAGTLGFALHFLMHRRICTRR</sequence>
<keyword evidence="1" id="KW-0812">Transmembrane</keyword>
<gene>
    <name evidence="2" type="ORF">NDR86_29825</name>
</gene>
<dbReference type="EMBL" id="JAMRXG010000016">
    <property type="protein sequence ID" value="MCM6777692.1"/>
    <property type="molecule type" value="Genomic_DNA"/>
</dbReference>
<organism evidence="2 3">
    <name type="scientific">Nocardia pulmonis</name>
    <dbReference type="NCBI Taxonomy" id="2951408"/>
    <lineage>
        <taxon>Bacteria</taxon>
        <taxon>Bacillati</taxon>
        <taxon>Actinomycetota</taxon>
        <taxon>Actinomycetes</taxon>
        <taxon>Mycobacteriales</taxon>
        <taxon>Nocardiaceae</taxon>
        <taxon>Nocardia</taxon>
    </lineage>
</organism>
<name>A0A9X2EBJ3_9NOCA</name>
<dbReference type="InterPro" id="IPR036396">
    <property type="entry name" value="Cyt_P450_sf"/>
</dbReference>
<protein>
    <submittedName>
        <fullName evidence="2">Cytochrome P450</fullName>
    </submittedName>
</protein>
<evidence type="ECO:0000313" key="3">
    <source>
        <dbReference type="Proteomes" id="UP001139157"/>
    </source>
</evidence>
<evidence type="ECO:0000313" key="2">
    <source>
        <dbReference type="EMBL" id="MCM6777692.1"/>
    </source>
</evidence>
<keyword evidence="1" id="KW-1133">Transmembrane helix</keyword>
<dbReference type="SUPFAM" id="SSF48264">
    <property type="entry name" value="Cytochrome P450"/>
    <property type="match status" value="1"/>
</dbReference>
<accession>A0A9X2EBJ3</accession>
<dbReference type="Proteomes" id="UP001139157">
    <property type="component" value="Unassembled WGS sequence"/>
</dbReference>
<dbReference type="GO" id="GO:0005506">
    <property type="term" value="F:iron ion binding"/>
    <property type="evidence" value="ECO:0007669"/>
    <property type="project" value="InterPro"/>
</dbReference>
<keyword evidence="3" id="KW-1185">Reference proteome</keyword>
<dbReference type="GO" id="GO:0020037">
    <property type="term" value="F:heme binding"/>
    <property type="evidence" value="ECO:0007669"/>
    <property type="project" value="InterPro"/>
</dbReference>
<evidence type="ECO:0000256" key="1">
    <source>
        <dbReference type="SAM" id="Phobius"/>
    </source>
</evidence>
<dbReference type="AlphaFoldDB" id="A0A9X2EBJ3"/>
<reference evidence="2" key="1">
    <citation type="submission" date="2022-06" db="EMBL/GenBank/DDBJ databases">
        <title>Novel species in genus nocardia.</title>
        <authorList>
            <person name="Li F."/>
        </authorList>
    </citation>
    <scope>NUCLEOTIDE SEQUENCE</scope>
    <source>
        <strain evidence="2">CDC141</strain>
    </source>
</reference>
<proteinExistence type="predicted"/>
<dbReference type="GO" id="GO:0004497">
    <property type="term" value="F:monooxygenase activity"/>
    <property type="evidence" value="ECO:0007669"/>
    <property type="project" value="InterPro"/>
</dbReference>
<feature type="transmembrane region" description="Helical" evidence="1">
    <location>
        <begin position="20"/>
        <end position="44"/>
    </location>
</feature>
<dbReference type="Gene3D" id="1.10.630.10">
    <property type="entry name" value="Cytochrome P450"/>
    <property type="match status" value="1"/>
</dbReference>